<keyword evidence="12" id="KW-1185">Reference proteome</keyword>
<dbReference type="RefSeq" id="XP_026292023.1">
    <property type="nucleotide sequence ID" value="XM_026436238.2"/>
</dbReference>
<evidence type="ECO:0000256" key="6">
    <source>
        <dbReference type="ARBA" id="ARBA00023125"/>
    </source>
</evidence>
<dbReference type="GO" id="GO:0003677">
    <property type="term" value="F:DNA binding"/>
    <property type="evidence" value="ECO:0007669"/>
    <property type="project" value="UniProtKB-KW"/>
</dbReference>
<keyword evidence="6" id="KW-0238">DNA-binding</keyword>
<keyword evidence="4" id="KW-0862">Zinc</keyword>
<keyword evidence="2" id="KW-0479">Metal-binding</keyword>
<accession>A0A6J1S8E7</accession>
<dbReference type="KEGG" id="foc:127750526"/>
<evidence type="ECO:0000256" key="8">
    <source>
        <dbReference type="ARBA" id="ARBA00023242"/>
    </source>
</evidence>
<feature type="domain" description="BED-type" evidence="10">
    <location>
        <begin position="78"/>
        <end position="119"/>
    </location>
</feature>
<dbReference type="AlphaFoldDB" id="A0A6J1S8E7"/>
<dbReference type="Pfam" id="PF02892">
    <property type="entry name" value="zf-BED"/>
    <property type="match status" value="1"/>
</dbReference>
<reference evidence="13 14" key="1">
    <citation type="submission" date="2025-04" db="UniProtKB">
        <authorList>
            <consortium name="RefSeq"/>
        </authorList>
    </citation>
    <scope>IDENTIFICATION</scope>
    <source>
        <tissue evidence="13 14">Whole organism</tissue>
    </source>
</reference>
<dbReference type="Proteomes" id="UP000504606">
    <property type="component" value="Unplaced"/>
</dbReference>
<name>A0A6J1S8E7_FRAOC</name>
<dbReference type="GO" id="GO:0046983">
    <property type="term" value="F:protein dimerization activity"/>
    <property type="evidence" value="ECO:0007669"/>
    <property type="project" value="InterPro"/>
</dbReference>
<feature type="compositionally biased region" description="Low complexity" evidence="9">
    <location>
        <begin position="139"/>
        <end position="166"/>
    </location>
</feature>
<evidence type="ECO:0000256" key="2">
    <source>
        <dbReference type="ARBA" id="ARBA00022723"/>
    </source>
</evidence>
<evidence type="ECO:0000256" key="7">
    <source>
        <dbReference type="ARBA" id="ARBA00023163"/>
    </source>
</evidence>
<dbReference type="PANTHER" id="PTHR46481">
    <property type="entry name" value="ZINC FINGER BED DOMAIN-CONTAINING PROTEIN 4"/>
    <property type="match status" value="1"/>
</dbReference>
<dbReference type="SUPFAM" id="SSF53098">
    <property type="entry name" value="Ribonuclease H-like"/>
    <property type="match status" value="1"/>
</dbReference>
<dbReference type="PANTHER" id="PTHR46481:SF10">
    <property type="entry name" value="ZINC FINGER BED DOMAIN-CONTAINING PROTEIN 39"/>
    <property type="match status" value="1"/>
</dbReference>
<dbReference type="OrthoDB" id="7696101at2759"/>
<dbReference type="GeneID" id="113216492"/>
<dbReference type="InterPro" id="IPR012337">
    <property type="entry name" value="RNaseH-like_sf"/>
</dbReference>
<organism evidence="12 13">
    <name type="scientific">Frankliniella occidentalis</name>
    <name type="common">Western flower thrips</name>
    <name type="synonym">Euthrips occidentalis</name>
    <dbReference type="NCBI Taxonomy" id="133901"/>
    <lineage>
        <taxon>Eukaryota</taxon>
        <taxon>Metazoa</taxon>
        <taxon>Ecdysozoa</taxon>
        <taxon>Arthropoda</taxon>
        <taxon>Hexapoda</taxon>
        <taxon>Insecta</taxon>
        <taxon>Pterygota</taxon>
        <taxon>Neoptera</taxon>
        <taxon>Paraneoptera</taxon>
        <taxon>Thysanoptera</taxon>
        <taxon>Terebrantia</taxon>
        <taxon>Thripoidea</taxon>
        <taxon>Thripidae</taxon>
        <taxon>Frankliniella</taxon>
    </lineage>
</organism>
<evidence type="ECO:0000256" key="5">
    <source>
        <dbReference type="ARBA" id="ARBA00023015"/>
    </source>
</evidence>
<evidence type="ECO:0000259" key="10">
    <source>
        <dbReference type="Pfam" id="PF02892"/>
    </source>
</evidence>
<evidence type="ECO:0000313" key="12">
    <source>
        <dbReference type="Proteomes" id="UP000504606"/>
    </source>
</evidence>
<dbReference type="InterPro" id="IPR003656">
    <property type="entry name" value="Znf_BED"/>
</dbReference>
<evidence type="ECO:0000259" key="11">
    <source>
        <dbReference type="Pfam" id="PF05699"/>
    </source>
</evidence>
<evidence type="ECO:0000256" key="4">
    <source>
        <dbReference type="ARBA" id="ARBA00022833"/>
    </source>
</evidence>
<keyword evidence="5" id="KW-0805">Transcription regulation</keyword>
<dbReference type="KEGG" id="foc:113216492"/>
<feature type="region of interest" description="Disordered" evidence="9">
    <location>
        <begin position="129"/>
        <end position="236"/>
    </location>
</feature>
<keyword evidence="8" id="KW-0539">Nucleus</keyword>
<evidence type="ECO:0000256" key="1">
    <source>
        <dbReference type="ARBA" id="ARBA00004123"/>
    </source>
</evidence>
<dbReference type="InterPro" id="IPR052035">
    <property type="entry name" value="ZnF_BED_domain_contain"/>
</dbReference>
<dbReference type="InterPro" id="IPR008906">
    <property type="entry name" value="HATC_C_dom"/>
</dbReference>
<keyword evidence="3" id="KW-0863">Zinc-finger</keyword>
<feature type="compositionally biased region" description="Acidic residues" evidence="9">
    <location>
        <begin position="176"/>
        <end position="186"/>
    </location>
</feature>
<evidence type="ECO:0000313" key="14">
    <source>
        <dbReference type="RefSeq" id="XP_052128406.1"/>
    </source>
</evidence>
<feature type="domain" description="HAT C-terminal dimerisation" evidence="11">
    <location>
        <begin position="706"/>
        <end position="783"/>
    </location>
</feature>
<comment type="subcellular location">
    <subcellularLocation>
        <location evidence="1">Nucleus</location>
    </subcellularLocation>
</comment>
<dbReference type="Pfam" id="PF05699">
    <property type="entry name" value="Dimer_Tnp_hAT"/>
    <property type="match status" value="1"/>
</dbReference>
<feature type="compositionally biased region" description="Low complexity" evidence="9">
    <location>
        <begin position="659"/>
        <end position="677"/>
    </location>
</feature>
<proteinExistence type="predicted"/>
<dbReference type="GO" id="GO:0005634">
    <property type="term" value="C:nucleus"/>
    <property type="evidence" value="ECO:0007669"/>
    <property type="project" value="UniProtKB-SubCell"/>
</dbReference>
<dbReference type="RefSeq" id="XP_052128406.1">
    <property type="nucleotide sequence ID" value="XM_052272446.1"/>
</dbReference>
<sequence length="800" mass="87321">MTEIRYAANANGRASQTELTPGSAGSILALGRPSSAVPTPPLPVPLLPARACRCSIVYYAVRAQNSCVLVAVMAPPKSPVWKYIVRNTSKEGYCKVCGKNVLLSGNTSNAWTHLAQHGVSQKNALDETSLQKRKHTQPSAAGASATSNASDSVSEASASSSAGTHAPSRRRRVINSDDEQAEECFEENATADTAAPASGARDLQLPRLSDVGAAAGGKRPRRSGSRSFSGGQQMTIDGSLQRASSFKAGGEMDATLRDALLFMEMRQNLPLSFSDGEGFRHFASKAVPLWSPPSRRTMTRAMEDKYEVLSVFVKDIMEELSTVCLTADCWTEKHTTQSYLGVTVHFPVKTEMRAACIGLMKLDQSHTGQYLSGKLLEFCGDWHIDTLKVEAVTVDNAENIKLAVKTAFGESKLVNCFAHTLNLIPRAALGMKSDNTTPNVPGVPDLIKKVKAIVTLSHTSNNFADEIRRVQVEHFDKNPNLTLRLINDVVTRWGSTYMMLKRFLEMQRVLLLATSKFPAVVMLNAAELASLKAIMGVLEPIHDATTEMSTETSTSISKVIPLVALLSKAVHNVAVDPTDAMAKRFKQFILDETVRRFGNCEHNARQAASTIVDPRFMEVYFQSPLAVSKARKYLEAEIVKEIIMDSSEPEHSHTNATQGNANVGSGAGAVSAGAPAPSRLWSSHAQLAASRVSANSDDINGRAVTELRSYLQRNIVPVTENPLQIWEALKSTYPHLYRVARRLLNVMAGSVPSERFFSTAGEIMDDNSTRLTPKHFQQRIFLKSVELCDWEKARLLKDSV</sequence>
<evidence type="ECO:0000256" key="9">
    <source>
        <dbReference type="SAM" id="MobiDB-lite"/>
    </source>
</evidence>
<gene>
    <name evidence="13" type="primary">LOC113216492</name>
    <name evidence="14" type="synonym">LOC127750526</name>
</gene>
<feature type="region of interest" description="Disordered" evidence="9">
    <location>
        <begin position="647"/>
        <end position="677"/>
    </location>
</feature>
<keyword evidence="7" id="KW-0804">Transcription</keyword>
<evidence type="ECO:0000256" key="3">
    <source>
        <dbReference type="ARBA" id="ARBA00022771"/>
    </source>
</evidence>
<protein>
    <submittedName>
        <fullName evidence="13 14">Zinc finger BED domain-containing protein 4-like</fullName>
    </submittedName>
</protein>
<evidence type="ECO:0000313" key="13">
    <source>
        <dbReference type="RefSeq" id="XP_026292023.1"/>
    </source>
</evidence>
<dbReference type="GO" id="GO:0008270">
    <property type="term" value="F:zinc ion binding"/>
    <property type="evidence" value="ECO:0007669"/>
    <property type="project" value="UniProtKB-KW"/>
</dbReference>
<feature type="compositionally biased region" description="Low complexity" evidence="9">
    <location>
        <begin position="190"/>
        <end position="200"/>
    </location>
</feature>